<dbReference type="PROSITE" id="PS00122">
    <property type="entry name" value="CARBOXYLESTERASE_B_1"/>
    <property type="match status" value="1"/>
</dbReference>
<dbReference type="Proteomes" id="UP000838878">
    <property type="component" value="Chromosome 1"/>
</dbReference>
<feature type="chain" id="PRO_5035488070" description="Carboxylic ester hydrolase" evidence="7">
    <location>
        <begin position="21"/>
        <end position="542"/>
    </location>
</feature>
<evidence type="ECO:0000313" key="9">
    <source>
        <dbReference type="EMBL" id="CAH0713062.1"/>
    </source>
</evidence>
<dbReference type="EC" id="3.1.1.-" evidence="7"/>
<accession>A0A8J9U393</accession>
<gene>
    <name evidence="9" type="ORF">BINO364_LOCUS259</name>
</gene>
<evidence type="ECO:0000256" key="1">
    <source>
        <dbReference type="ARBA" id="ARBA00005964"/>
    </source>
</evidence>
<proteinExistence type="inferred from homology"/>
<keyword evidence="7" id="KW-0732">Signal</keyword>
<evidence type="ECO:0000256" key="4">
    <source>
        <dbReference type="ARBA" id="ARBA00022801"/>
    </source>
</evidence>
<evidence type="ECO:0000256" key="6">
    <source>
        <dbReference type="ARBA" id="ARBA00023180"/>
    </source>
</evidence>
<dbReference type="InterPro" id="IPR002018">
    <property type="entry name" value="CarbesteraseB"/>
</dbReference>
<dbReference type="OrthoDB" id="19653at2759"/>
<dbReference type="InterPro" id="IPR029058">
    <property type="entry name" value="AB_hydrolase_fold"/>
</dbReference>
<evidence type="ECO:0000256" key="5">
    <source>
        <dbReference type="ARBA" id="ARBA00023157"/>
    </source>
</evidence>
<evidence type="ECO:0000259" key="8">
    <source>
        <dbReference type="Pfam" id="PF00135"/>
    </source>
</evidence>
<keyword evidence="10" id="KW-1185">Reference proteome</keyword>
<comment type="similarity">
    <text evidence="1 7">Belongs to the type-B carboxylesterase/lipase family.</text>
</comment>
<dbReference type="PANTHER" id="PTHR43142:SF1">
    <property type="entry name" value="CARBOXYLIC ESTER HYDROLASE"/>
    <property type="match status" value="1"/>
</dbReference>
<dbReference type="EMBL" id="OV170221">
    <property type="protein sequence ID" value="CAH0713062.1"/>
    <property type="molecule type" value="Genomic_DNA"/>
</dbReference>
<comment type="similarity">
    <text evidence="2">Belongs to the 'GDXG' lipolytic enzyme family.</text>
</comment>
<evidence type="ECO:0000256" key="2">
    <source>
        <dbReference type="ARBA" id="ARBA00010515"/>
    </source>
</evidence>
<evidence type="ECO:0000256" key="7">
    <source>
        <dbReference type="RuleBase" id="RU361235"/>
    </source>
</evidence>
<keyword evidence="4 7" id="KW-0378">Hydrolase</keyword>
<dbReference type="PANTHER" id="PTHR43142">
    <property type="entry name" value="CARBOXYLIC ESTER HYDROLASE"/>
    <property type="match status" value="1"/>
</dbReference>
<keyword evidence="6" id="KW-0325">Glycoprotein</keyword>
<dbReference type="PROSITE" id="PS01173">
    <property type="entry name" value="LIPASE_GDXG_HIS"/>
    <property type="match status" value="1"/>
</dbReference>
<evidence type="ECO:0000313" key="10">
    <source>
        <dbReference type="Proteomes" id="UP000838878"/>
    </source>
</evidence>
<name>A0A8J9U393_9NEOP</name>
<feature type="non-terminal residue" evidence="9">
    <location>
        <position position="542"/>
    </location>
</feature>
<keyword evidence="5" id="KW-1015">Disulfide bond</keyword>
<feature type="signal peptide" evidence="7">
    <location>
        <begin position="1"/>
        <end position="20"/>
    </location>
</feature>
<dbReference type="AlphaFoldDB" id="A0A8J9U393"/>
<dbReference type="Gene3D" id="3.40.50.1820">
    <property type="entry name" value="alpha/beta hydrolase"/>
    <property type="match status" value="1"/>
</dbReference>
<organism evidence="9 10">
    <name type="scientific">Brenthis ino</name>
    <name type="common">lesser marbled fritillary</name>
    <dbReference type="NCBI Taxonomy" id="405034"/>
    <lineage>
        <taxon>Eukaryota</taxon>
        <taxon>Metazoa</taxon>
        <taxon>Ecdysozoa</taxon>
        <taxon>Arthropoda</taxon>
        <taxon>Hexapoda</taxon>
        <taxon>Insecta</taxon>
        <taxon>Pterygota</taxon>
        <taxon>Neoptera</taxon>
        <taxon>Endopterygota</taxon>
        <taxon>Lepidoptera</taxon>
        <taxon>Glossata</taxon>
        <taxon>Ditrysia</taxon>
        <taxon>Papilionoidea</taxon>
        <taxon>Nymphalidae</taxon>
        <taxon>Heliconiinae</taxon>
        <taxon>Argynnini</taxon>
        <taxon>Brenthis</taxon>
    </lineage>
</organism>
<dbReference type="SUPFAM" id="SSF53474">
    <property type="entry name" value="alpha/beta-Hydrolases"/>
    <property type="match status" value="1"/>
</dbReference>
<dbReference type="InterPro" id="IPR019826">
    <property type="entry name" value="Carboxylesterase_B_AS"/>
</dbReference>
<keyword evidence="3" id="KW-0719">Serine esterase</keyword>
<dbReference type="Pfam" id="PF00135">
    <property type="entry name" value="COesterase"/>
    <property type="match status" value="1"/>
</dbReference>
<feature type="domain" description="Carboxylesterase type B" evidence="8">
    <location>
        <begin position="25"/>
        <end position="516"/>
    </location>
</feature>
<evidence type="ECO:0000256" key="3">
    <source>
        <dbReference type="ARBA" id="ARBA00022487"/>
    </source>
</evidence>
<dbReference type="GO" id="GO:0052689">
    <property type="term" value="F:carboxylic ester hydrolase activity"/>
    <property type="evidence" value="ECO:0007669"/>
    <property type="project" value="UniProtKB-KW"/>
</dbReference>
<protein>
    <recommendedName>
        <fullName evidence="7">Carboxylic ester hydrolase</fullName>
        <ecNumber evidence="7">3.1.1.-</ecNumber>
    </recommendedName>
</protein>
<sequence length="542" mass="61708">MMKTCWVILWSLWAARLVRQPTMPVRVTGGWLRGDVAHDGSHKRYMAVPYASHPAKRYLAPGPEPRWQGVFDAINENVQCLQDPRIGKLVGEKECLVVNIYTPMDARVGTKYPVMVFIHGGGFLEGSGGSAMYSTYFLVTKGVIVITINYRLNIQGFGCLRIKEAPGNAGMKDQVAALRWIQRNIEVFGGDPNSVTIFGESAGAASVSLHILSPMSKDLFHKAIMQSGSALASWAIQFKPVFMASLLTKVMGYSTIDPYEIYKILITKSDEDLILTKIPRKENNIILSECLYSPCVEHLIDGVEPFLTDMPYNLLSKGAYNKVPIMIGFNYAEGLFFANMETEGMIPKIMLEKSLPKNLEIPHEKHNEIGEKLMKFYGANEKISPENLANISRFYGEAYFTVPILEETEMYMETNNHPVYSYIFKYEGWRNFFKKTLRKELKNKPGATHADDIFYLFNMPTVPSLFENEMIDRMTTMWTNFAKYGDPTPEISDILPVKWLPANKTSPYSFVIDKEFSTTPLWTTDSLKYIRELFAKYRRKKD</sequence>
<dbReference type="InterPro" id="IPR002168">
    <property type="entry name" value="Lipase_GDXG_HIS_AS"/>
</dbReference>
<reference evidence="9" key="1">
    <citation type="submission" date="2021-12" db="EMBL/GenBank/DDBJ databases">
        <authorList>
            <person name="Martin H S."/>
        </authorList>
    </citation>
    <scope>NUCLEOTIDE SEQUENCE</scope>
</reference>